<dbReference type="PANTHER" id="PTHR44591:SF3">
    <property type="entry name" value="RESPONSE REGULATORY DOMAIN-CONTAINING PROTEIN"/>
    <property type="match status" value="1"/>
</dbReference>
<keyword evidence="5" id="KW-1185">Reference proteome</keyword>
<dbReference type="EMBL" id="FOEP01000011">
    <property type="protein sequence ID" value="SEQ69919.1"/>
    <property type="molecule type" value="Genomic_DNA"/>
</dbReference>
<protein>
    <submittedName>
        <fullName evidence="4">Response regulator receiver domain-containing protein</fullName>
    </submittedName>
</protein>
<evidence type="ECO:0000313" key="4">
    <source>
        <dbReference type="EMBL" id="SEQ69919.1"/>
    </source>
</evidence>
<evidence type="ECO:0000313" key="5">
    <source>
        <dbReference type="Proteomes" id="UP000198634"/>
    </source>
</evidence>
<reference evidence="4 5" key="1">
    <citation type="submission" date="2016-10" db="EMBL/GenBank/DDBJ databases">
        <authorList>
            <person name="de Groot N.N."/>
        </authorList>
    </citation>
    <scope>NUCLEOTIDE SEQUENCE [LARGE SCALE GENOMIC DNA]</scope>
    <source>
        <strain evidence="4 5">DSM 22007</strain>
    </source>
</reference>
<dbReference type="InterPro" id="IPR050595">
    <property type="entry name" value="Bact_response_regulator"/>
</dbReference>
<dbReference type="Gene3D" id="3.40.50.2300">
    <property type="match status" value="1"/>
</dbReference>
<evidence type="ECO:0000259" key="3">
    <source>
        <dbReference type="PROSITE" id="PS50110"/>
    </source>
</evidence>
<dbReference type="InterPro" id="IPR001789">
    <property type="entry name" value="Sig_transdc_resp-reg_receiver"/>
</dbReference>
<dbReference type="InterPro" id="IPR011006">
    <property type="entry name" value="CheY-like_superfamily"/>
</dbReference>
<dbReference type="PANTHER" id="PTHR44591">
    <property type="entry name" value="STRESS RESPONSE REGULATOR PROTEIN 1"/>
    <property type="match status" value="1"/>
</dbReference>
<dbReference type="GO" id="GO:0000160">
    <property type="term" value="P:phosphorelay signal transduction system"/>
    <property type="evidence" value="ECO:0007669"/>
    <property type="project" value="InterPro"/>
</dbReference>
<gene>
    <name evidence="4" type="ORF">SAMN04488092_11156</name>
</gene>
<accession>A0A1H9I5Q9</accession>
<name>A0A1H9I5Q9_9RHOB</name>
<dbReference type="SMART" id="SM00448">
    <property type="entry name" value="REC"/>
    <property type="match status" value="1"/>
</dbReference>
<dbReference type="RefSeq" id="WP_090270487.1">
    <property type="nucleotide sequence ID" value="NZ_FOEP01000011.1"/>
</dbReference>
<dbReference type="SUPFAM" id="SSF52172">
    <property type="entry name" value="CheY-like"/>
    <property type="match status" value="1"/>
</dbReference>
<dbReference type="OrthoDB" id="9800897at2"/>
<evidence type="ECO:0000256" key="2">
    <source>
        <dbReference type="PROSITE-ProRule" id="PRU00169"/>
    </source>
</evidence>
<dbReference type="AlphaFoldDB" id="A0A1H9I5Q9"/>
<keyword evidence="1 2" id="KW-0597">Phosphoprotein</keyword>
<feature type="domain" description="Response regulatory" evidence="3">
    <location>
        <begin position="6"/>
        <end position="123"/>
    </location>
</feature>
<dbReference type="Proteomes" id="UP000198634">
    <property type="component" value="Unassembled WGS sequence"/>
</dbReference>
<dbReference type="Pfam" id="PF00072">
    <property type="entry name" value="Response_reg"/>
    <property type="match status" value="1"/>
</dbReference>
<evidence type="ECO:0000256" key="1">
    <source>
        <dbReference type="ARBA" id="ARBA00022553"/>
    </source>
</evidence>
<feature type="modified residue" description="4-aspartylphosphate" evidence="2">
    <location>
        <position position="56"/>
    </location>
</feature>
<dbReference type="STRING" id="657014.SAMN04488092_11156"/>
<dbReference type="PROSITE" id="PS50110">
    <property type="entry name" value="RESPONSE_REGULATORY"/>
    <property type="match status" value="1"/>
</dbReference>
<proteinExistence type="predicted"/>
<sequence length="127" mass="13474">MTELPKVLHVEDDSDIREIACLALEAIGGLSLVQCASGPEALSKAQAATPDVLLLDVMMPGMSGVETLAELRKLPGLETTPAVFMTARAQLSEVEELRALGAVAVITKPFDAMTLAEELISIWRGTL</sequence>
<organism evidence="4 5">
    <name type="scientific">Thalassovita taeanensis</name>
    <dbReference type="NCBI Taxonomy" id="657014"/>
    <lineage>
        <taxon>Bacteria</taxon>
        <taxon>Pseudomonadati</taxon>
        <taxon>Pseudomonadota</taxon>
        <taxon>Alphaproteobacteria</taxon>
        <taxon>Rhodobacterales</taxon>
        <taxon>Roseobacteraceae</taxon>
        <taxon>Thalassovita</taxon>
    </lineage>
</organism>